<comment type="caution">
    <text evidence="1">The sequence shown here is derived from an EMBL/GenBank/DDBJ whole genome shotgun (WGS) entry which is preliminary data.</text>
</comment>
<name>A0A2P5G0I6_TREOI</name>
<dbReference type="InParanoid" id="A0A2P5G0I6"/>
<sequence>MHLEQLTSSALIDLNNPSANLATNLRHNLNIRPPPGFAISSPNSFSSRASFNLRGHGHGRGGHGDGIHPVCQLCGRVGHVAIQGNQGNQFQAAAPLSQLHQPNPQNS</sequence>
<protein>
    <submittedName>
        <fullName evidence="1">Uncharacterized protein</fullName>
    </submittedName>
</protein>
<keyword evidence="2" id="KW-1185">Reference proteome</keyword>
<accession>A0A2P5G0I6</accession>
<reference evidence="2" key="1">
    <citation type="submission" date="2016-06" db="EMBL/GenBank/DDBJ databases">
        <title>Parallel loss of symbiosis genes in relatives of nitrogen-fixing non-legume Parasponia.</title>
        <authorList>
            <person name="Van Velzen R."/>
            <person name="Holmer R."/>
            <person name="Bu F."/>
            <person name="Rutten L."/>
            <person name="Van Zeijl A."/>
            <person name="Liu W."/>
            <person name="Santuari L."/>
            <person name="Cao Q."/>
            <person name="Sharma T."/>
            <person name="Shen D."/>
            <person name="Roswanjaya Y."/>
            <person name="Wardhani T."/>
            <person name="Kalhor M.S."/>
            <person name="Jansen J."/>
            <person name="Van den Hoogen J."/>
            <person name="Gungor B."/>
            <person name="Hartog M."/>
            <person name="Hontelez J."/>
            <person name="Verver J."/>
            <person name="Yang W.-C."/>
            <person name="Schijlen E."/>
            <person name="Repin R."/>
            <person name="Schilthuizen M."/>
            <person name="Schranz E."/>
            <person name="Heidstra R."/>
            <person name="Miyata K."/>
            <person name="Fedorova E."/>
            <person name="Kohlen W."/>
            <person name="Bisseling T."/>
            <person name="Smit S."/>
            <person name="Geurts R."/>
        </authorList>
    </citation>
    <scope>NUCLEOTIDE SEQUENCE [LARGE SCALE GENOMIC DNA]</scope>
    <source>
        <strain evidence="2">cv. RG33-2</strain>
    </source>
</reference>
<evidence type="ECO:0000313" key="2">
    <source>
        <dbReference type="Proteomes" id="UP000237000"/>
    </source>
</evidence>
<dbReference type="EMBL" id="JXTC01000002">
    <property type="protein sequence ID" value="POO03541.1"/>
    <property type="molecule type" value="Genomic_DNA"/>
</dbReference>
<proteinExistence type="predicted"/>
<dbReference type="Proteomes" id="UP000237000">
    <property type="component" value="Unassembled WGS sequence"/>
</dbReference>
<dbReference type="AlphaFoldDB" id="A0A2P5G0I6"/>
<gene>
    <name evidence="1" type="ORF">TorRG33x02_007460</name>
</gene>
<organism evidence="1 2">
    <name type="scientific">Trema orientale</name>
    <name type="common">Charcoal tree</name>
    <name type="synonym">Celtis orientalis</name>
    <dbReference type="NCBI Taxonomy" id="63057"/>
    <lineage>
        <taxon>Eukaryota</taxon>
        <taxon>Viridiplantae</taxon>
        <taxon>Streptophyta</taxon>
        <taxon>Embryophyta</taxon>
        <taxon>Tracheophyta</taxon>
        <taxon>Spermatophyta</taxon>
        <taxon>Magnoliopsida</taxon>
        <taxon>eudicotyledons</taxon>
        <taxon>Gunneridae</taxon>
        <taxon>Pentapetalae</taxon>
        <taxon>rosids</taxon>
        <taxon>fabids</taxon>
        <taxon>Rosales</taxon>
        <taxon>Cannabaceae</taxon>
        <taxon>Trema</taxon>
    </lineage>
</organism>
<evidence type="ECO:0000313" key="1">
    <source>
        <dbReference type="EMBL" id="POO03541.1"/>
    </source>
</evidence>